<accession>A0A918TD89</accession>
<gene>
    <name evidence="1" type="ORF">GCM10007100_04130</name>
</gene>
<proteinExistence type="predicted"/>
<keyword evidence="2" id="KW-1185">Reference proteome</keyword>
<dbReference type="Proteomes" id="UP000644507">
    <property type="component" value="Unassembled WGS sequence"/>
</dbReference>
<dbReference type="RefSeq" id="WP_189566873.1">
    <property type="nucleotide sequence ID" value="NZ_BMXI01000001.1"/>
</dbReference>
<evidence type="ECO:0000313" key="2">
    <source>
        <dbReference type="Proteomes" id="UP000644507"/>
    </source>
</evidence>
<name>A0A918TD89_9BACT</name>
<evidence type="ECO:0000313" key="1">
    <source>
        <dbReference type="EMBL" id="GHC42323.1"/>
    </source>
</evidence>
<organism evidence="1 2">
    <name type="scientific">Roseibacillus persicicus</name>
    <dbReference type="NCBI Taxonomy" id="454148"/>
    <lineage>
        <taxon>Bacteria</taxon>
        <taxon>Pseudomonadati</taxon>
        <taxon>Verrucomicrobiota</taxon>
        <taxon>Verrucomicrobiia</taxon>
        <taxon>Verrucomicrobiales</taxon>
        <taxon>Verrucomicrobiaceae</taxon>
        <taxon>Roseibacillus</taxon>
    </lineage>
</organism>
<comment type="caution">
    <text evidence="1">The sequence shown here is derived from an EMBL/GenBank/DDBJ whole genome shotgun (WGS) entry which is preliminary data.</text>
</comment>
<dbReference type="AlphaFoldDB" id="A0A918TD89"/>
<sequence length="676" mass="73232">MKIRNSSRLPKRGYAALLTTVTLSLTIMAFAMTAFRGTRQAHRVQSVNQVRLDYSQKERAFLRSLLQIVPNAAMTAMMENSQSSVDDISWEGIFEDALVQARVDQALDPAISADLGISATVISANTGDATFLPSNLVTAPNGSGNFVLPSTASSFPTGMTLPPGLTWTGAGSGTDLTHPVVTFRKALPGSSELYTEMPYPQIAFGYTEQGSTFIAKRNWWAFTLNFGADTEAITGIAPTPRTYVLSIYEVPTQLAVSSSGFTTSLGKFNDGSDWDPAKISITGSVYASKAKVEDLSQFTNVASREGVFLGSSAPAGQSIGGLAERRELEATTNTFYPYSSSSDSGMVSFTAVNRGWDFFDYFADTTLADRTQAYFSDPVSSSTRRDYFSDPTAMNSVSPTGWNEYSLGARQTQMQVEIGRATSSSNQMPNRLFVSARFDSDTITRRQQTSRNAWWRFEGEDGYSQGGQSWPTTPDGDDWFVQTEYLPNGRPCLTLDLEKLPAFLTEISADDCTINNSIWIGPKYGVGDVAKPSFPSANDDVALLIKASEDLSAYTNGLTIITPLRVYFADNFNAVPTTPPAGSGITGDWYPPVSVYAPEKRFGIQDTSGAIDIQGQIGVLPSDSVSSEVHPLDLKDGGTDTVDSNSINVNLTSIQQVEDLPPVNSMSWLTVIQEVH</sequence>
<reference evidence="1" key="2">
    <citation type="submission" date="2020-09" db="EMBL/GenBank/DDBJ databases">
        <authorList>
            <person name="Sun Q."/>
            <person name="Kim S."/>
        </authorList>
    </citation>
    <scope>NUCLEOTIDE SEQUENCE</scope>
    <source>
        <strain evidence="1">KCTC 12988</strain>
    </source>
</reference>
<reference evidence="1" key="1">
    <citation type="journal article" date="2014" name="Int. J. Syst. Evol. Microbiol.">
        <title>Complete genome sequence of Corynebacterium casei LMG S-19264T (=DSM 44701T), isolated from a smear-ripened cheese.</title>
        <authorList>
            <consortium name="US DOE Joint Genome Institute (JGI-PGF)"/>
            <person name="Walter F."/>
            <person name="Albersmeier A."/>
            <person name="Kalinowski J."/>
            <person name="Ruckert C."/>
        </authorList>
    </citation>
    <scope>NUCLEOTIDE SEQUENCE</scope>
    <source>
        <strain evidence="1">KCTC 12988</strain>
    </source>
</reference>
<protein>
    <submittedName>
        <fullName evidence="1">Uncharacterized protein</fullName>
    </submittedName>
</protein>
<dbReference type="EMBL" id="BMXI01000001">
    <property type="protein sequence ID" value="GHC42323.1"/>
    <property type="molecule type" value="Genomic_DNA"/>
</dbReference>